<proteinExistence type="predicted"/>
<keyword evidence="2" id="KW-1185">Reference proteome</keyword>
<dbReference type="Proteomes" id="UP000479710">
    <property type="component" value="Unassembled WGS sequence"/>
</dbReference>
<organism evidence="1 2">
    <name type="scientific">Oryza meyeriana var. granulata</name>
    <dbReference type="NCBI Taxonomy" id="110450"/>
    <lineage>
        <taxon>Eukaryota</taxon>
        <taxon>Viridiplantae</taxon>
        <taxon>Streptophyta</taxon>
        <taxon>Embryophyta</taxon>
        <taxon>Tracheophyta</taxon>
        <taxon>Spermatophyta</taxon>
        <taxon>Magnoliopsida</taxon>
        <taxon>Liliopsida</taxon>
        <taxon>Poales</taxon>
        <taxon>Poaceae</taxon>
        <taxon>BOP clade</taxon>
        <taxon>Oryzoideae</taxon>
        <taxon>Oryzeae</taxon>
        <taxon>Oryzinae</taxon>
        <taxon>Oryza</taxon>
        <taxon>Oryza meyeriana</taxon>
    </lineage>
</organism>
<evidence type="ECO:0000313" key="2">
    <source>
        <dbReference type="Proteomes" id="UP000479710"/>
    </source>
</evidence>
<gene>
    <name evidence="1" type="ORF">E2562_025844</name>
</gene>
<sequence length="97" mass="10180">MDQVATLLAPVANTSPASPCNALAVPHQEPGTELAALPLSTVSRCTAQADLNAARCSHACNATEHGGCADPVQRTIATRPSWPQQLHRGKGRAPYRQ</sequence>
<dbReference type="AlphaFoldDB" id="A0A6G1E462"/>
<evidence type="ECO:0000313" key="1">
    <source>
        <dbReference type="EMBL" id="KAF0918723.1"/>
    </source>
</evidence>
<reference evidence="1 2" key="1">
    <citation type="submission" date="2019-11" db="EMBL/GenBank/DDBJ databases">
        <title>Whole genome sequence of Oryza granulata.</title>
        <authorList>
            <person name="Li W."/>
        </authorList>
    </citation>
    <scope>NUCLEOTIDE SEQUENCE [LARGE SCALE GENOMIC DNA]</scope>
    <source>
        <strain evidence="2">cv. Menghai</strain>
        <tissue evidence="1">Leaf</tissue>
    </source>
</reference>
<comment type="caution">
    <text evidence="1">The sequence shown here is derived from an EMBL/GenBank/DDBJ whole genome shotgun (WGS) entry which is preliminary data.</text>
</comment>
<dbReference type="EMBL" id="SPHZ02000005">
    <property type="protein sequence ID" value="KAF0918723.1"/>
    <property type="molecule type" value="Genomic_DNA"/>
</dbReference>
<accession>A0A6G1E462</accession>
<protein>
    <submittedName>
        <fullName evidence="1">Uncharacterized protein</fullName>
    </submittedName>
</protein>
<name>A0A6G1E462_9ORYZ</name>